<organism evidence="13 14">
    <name type="scientific">Spirosoma arboris</name>
    <dbReference type="NCBI Taxonomy" id="2682092"/>
    <lineage>
        <taxon>Bacteria</taxon>
        <taxon>Pseudomonadati</taxon>
        <taxon>Bacteroidota</taxon>
        <taxon>Cytophagia</taxon>
        <taxon>Cytophagales</taxon>
        <taxon>Cytophagaceae</taxon>
        <taxon>Spirosoma</taxon>
    </lineage>
</organism>
<evidence type="ECO:0000259" key="11">
    <source>
        <dbReference type="Pfam" id="PF00593"/>
    </source>
</evidence>
<dbReference type="PROSITE" id="PS52016">
    <property type="entry name" value="TONB_DEPENDENT_REC_3"/>
    <property type="match status" value="1"/>
</dbReference>
<comment type="caution">
    <text evidence="13">The sequence shown here is derived from an EMBL/GenBank/DDBJ whole genome shotgun (WGS) entry which is preliminary data.</text>
</comment>
<gene>
    <name evidence="13" type="ORF">GO755_26915</name>
</gene>
<keyword evidence="13" id="KW-0675">Receptor</keyword>
<evidence type="ECO:0000256" key="10">
    <source>
        <dbReference type="SAM" id="SignalP"/>
    </source>
</evidence>
<evidence type="ECO:0000313" key="13">
    <source>
        <dbReference type="EMBL" id="MVM33700.1"/>
    </source>
</evidence>
<keyword evidence="10" id="KW-0732">Signal</keyword>
<dbReference type="Gene3D" id="2.170.130.10">
    <property type="entry name" value="TonB-dependent receptor, plug domain"/>
    <property type="match status" value="1"/>
</dbReference>
<keyword evidence="4 8" id="KW-0812">Transmembrane</keyword>
<feature type="domain" description="TonB-dependent receptor plug" evidence="12">
    <location>
        <begin position="127"/>
        <end position="229"/>
    </location>
</feature>
<comment type="subcellular location">
    <subcellularLocation>
        <location evidence="1 8">Cell outer membrane</location>
        <topology evidence="1 8">Multi-pass membrane protein</topology>
    </subcellularLocation>
</comment>
<dbReference type="InterPro" id="IPR008969">
    <property type="entry name" value="CarboxyPept-like_regulatory"/>
</dbReference>
<dbReference type="InterPro" id="IPR036942">
    <property type="entry name" value="Beta-barrel_TonB_sf"/>
</dbReference>
<protein>
    <submittedName>
        <fullName evidence="13">TonB-dependent receptor plug domain-containing protein</fullName>
    </submittedName>
</protein>
<dbReference type="AlphaFoldDB" id="A0A7K1SIR7"/>
<dbReference type="InterPro" id="IPR000531">
    <property type="entry name" value="Beta-barrel_TonB"/>
</dbReference>
<reference evidence="13 14" key="1">
    <citation type="submission" date="2019-12" db="EMBL/GenBank/DDBJ databases">
        <title>Spirosoma sp. HMF4905 genome sequencing and assembly.</title>
        <authorList>
            <person name="Kang H."/>
            <person name="Cha I."/>
            <person name="Kim H."/>
            <person name="Joh K."/>
        </authorList>
    </citation>
    <scope>NUCLEOTIDE SEQUENCE [LARGE SCALE GENOMIC DNA]</scope>
    <source>
        <strain evidence="13 14">HMF4905</strain>
    </source>
</reference>
<evidence type="ECO:0000256" key="6">
    <source>
        <dbReference type="ARBA" id="ARBA00023136"/>
    </source>
</evidence>
<keyword evidence="5 9" id="KW-0798">TonB box</keyword>
<evidence type="ECO:0000259" key="12">
    <source>
        <dbReference type="Pfam" id="PF07715"/>
    </source>
</evidence>
<evidence type="ECO:0000256" key="4">
    <source>
        <dbReference type="ARBA" id="ARBA00022692"/>
    </source>
</evidence>
<dbReference type="SUPFAM" id="SSF56935">
    <property type="entry name" value="Porins"/>
    <property type="match status" value="1"/>
</dbReference>
<evidence type="ECO:0000256" key="9">
    <source>
        <dbReference type="RuleBase" id="RU003357"/>
    </source>
</evidence>
<evidence type="ECO:0000256" key="2">
    <source>
        <dbReference type="ARBA" id="ARBA00022448"/>
    </source>
</evidence>
<comment type="similarity">
    <text evidence="8 9">Belongs to the TonB-dependent receptor family.</text>
</comment>
<dbReference type="Gene3D" id="2.40.170.20">
    <property type="entry name" value="TonB-dependent receptor, beta-barrel domain"/>
    <property type="match status" value="1"/>
</dbReference>
<dbReference type="RefSeq" id="WP_157588413.1">
    <property type="nucleotide sequence ID" value="NZ_WPIN01000012.1"/>
</dbReference>
<dbReference type="EMBL" id="WPIN01000012">
    <property type="protein sequence ID" value="MVM33700.1"/>
    <property type="molecule type" value="Genomic_DNA"/>
</dbReference>
<keyword evidence="3 8" id="KW-1134">Transmembrane beta strand</keyword>
<keyword evidence="2 8" id="KW-0813">Transport</keyword>
<keyword evidence="6 8" id="KW-0472">Membrane</keyword>
<evidence type="ECO:0000256" key="7">
    <source>
        <dbReference type="ARBA" id="ARBA00023237"/>
    </source>
</evidence>
<dbReference type="InterPro" id="IPR012910">
    <property type="entry name" value="Plug_dom"/>
</dbReference>
<name>A0A7K1SIR7_9BACT</name>
<dbReference type="PANTHER" id="PTHR40980">
    <property type="entry name" value="PLUG DOMAIN-CONTAINING PROTEIN"/>
    <property type="match status" value="1"/>
</dbReference>
<evidence type="ECO:0000313" key="14">
    <source>
        <dbReference type="Proteomes" id="UP000436006"/>
    </source>
</evidence>
<dbReference type="InterPro" id="IPR037066">
    <property type="entry name" value="Plug_dom_sf"/>
</dbReference>
<evidence type="ECO:0000256" key="8">
    <source>
        <dbReference type="PROSITE-ProRule" id="PRU01360"/>
    </source>
</evidence>
<dbReference type="Pfam" id="PF00593">
    <property type="entry name" value="TonB_dep_Rec_b-barrel"/>
    <property type="match status" value="1"/>
</dbReference>
<dbReference type="Pfam" id="PF13715">
    <property type="entry name" value="CarbopepD_reg_2"/>
    <property type="match status" value="1"/>
</dbReference>
<evidence type="ECO:0000256" key="1">
    <source>
        <dbReference type="ARBA" id="ARBA00004571"/>
    </source>
</evidence>
<accession>A0A7K1SIR7</accession>
<evidence type="ECO:0000256" key="5">
    <source>
        <dbReference type="ARBA" id="ARBA00023077"/>
    </source>
</evidence>
<dbReference type="SUPFAM" id="SSF49464">
    <property type="entry name" value="Carboxypeptidase regulatory domain-like"/>
    <property type="match status" value="1"/>
</dbReference>
<dbReference type="Gene3D" id="2.60.40.1120">
    <property type="entry name" value="Carboxypeptidase-like, regulatory domain"/>
    <property type="match status" value="1"/>
</dbReference>
<evidence type="ECO:0000256" key="3">
    <source>
        <dbReference type="ARBA" id="ARBA00022452"/>
    </source>
</evidence>
<dbReference type="Pfam" id="PF07715">
    <property type="entry name" value="Plug"/>
    <property type="match status" value="1"/>
</dbReference>
<feature type="chain" id="PRO_5029710397" evidence="10">
    <location>
        <begin position="20"/>
        <end position="925"/>
    </location>
</feature>
<dbReference type="Proteomes" id="UP000436006">
    <property type="component" value="Unassembled WGS sequence"/>
</dbReference>
<feature type="signal peptide" evidence="10">
    <location>
        <begin position="1"/>
        <end position="19"/>
    </location>
</feature>
<proteinExistence type="inferred from homology"/>
<feature type="domain" description="TonB-dependent receptor-like beta-barrel" evidence="11">
    <location>
        <begin position="428"/>
        <end position="879"/>
    </location>
</feature>
<dbReference type="PANTHER" id="PTHR40980:SF4">
    <property type="entry name" value="TONB-DEPENDENT RECEPTOR-LIKE BETA-BARREL DOMAIN-CONTAINING PROTEIN"/>
    <property type="match status" value="1"/>
</dbReference>
<keyword evidence="14" id="KW-1185">Reference proteome</keyword>
<dbReference type="InterPro" id="IPR039426">
    <property type="entry name" value="TonB-dep_rcpt-like"/>
</dbReference>
<dbReference type="GO" id="GO:0009279">
    <property type="term" value="C:cell outer membrane"/>
    <property type="evidence" value="ECO:0007669"/>
    <property type="project" value="UniProtKB-SubCell"/>
</dbReference>
<sequence length="925" mass="102537">MKSIFYTLLLLLGSLSVQAATLKGSVMDARTGEPLIGATVSLANTKFGGTVGLDGSYLIKGVPAGTYTCMVQYVSYQRTQKTVVIASELVVQNFTLAESSHDLTEVVVTASGDREQENNTRKTEQKADNVLNIIGAKAISLLPDITVANVLQRVSGVSVVRNGTGDGQFAIIRGMDRRYNYTLVNGIKIPSPDNKNRYVPMDIFPADLLERLEVVKALTPNMEGDAIGGSMNMIMKSAPDYLTLSATASGGYSQIFGNQPFQGFSTKDINFRSPSEIMGSNTAYAQPSQFSRTSLNYNKISLPVNGLFSLSIGNRIFNHRLGFLLGGSYQHTYRGGTTTFFTINGQPSPDPLPNTPIFTSVDNRINSNEQARTGLNAKFDYAFTDRHKLSLYGLFMQLDDKQHRTILGDQLTKFGDITTSERSVFRRQNIYSATLQGDHILLGQPTNAKLKLNWSAVYSQAKSQTPSWASYSVTYRVEPDINGNPIAGSQFINPVTYIWTRNSDRDLTGYLNLTYYPISNAEVSVGGMYRDKDRTNYYNDYSLSTVLPGGDRQVYTSINQATLSFFPAATALSDSANGNNYTAKEQIAAGYVQGKVTLASRWQLVGGVRFENTNQAYVSQLPVTSTGKTGKISYLDILPSLHLKYQLSNLENVRFSYFRGISRPGYFELVPALFPGDYYTESGNPYLKHTVADNIDLRYELFPGGSQQLLIGGFYKNIQNPIEYGFNQVSQVNTLYQPLNFGTATNFGAELVFAKFFSDWGLTGNYTFTKSSITTSKLVYGRDAQGSTVVTNASQTRPLQGQSDHIANLSLVYKNQRINVDAQLAWVYTGKRINVVSPYLNLDYWQRGTSQLDFSAEKRFGINRASGTRFSVFAKLTNLLNNPIISEILKPNTLSTLPEQLRTDRILVQKDLFGQTYLIGFRYKH</sequence>
<keyword evidence="7 8" id="KW-0998">Cell outer membrane</keyword>